<feature type="compositionally biased region" description="Basic and acidic residues" evidence="1">
    <location>
        <begin position="57"/>
        <end position="84"/>
    </location>
</feature>
<evidence type="ECO:0000313" key="3">
    <source>
        <dbReference type="Proteomes" id="UP000314294"/>
    </source>
</evidence>
<name>A0A4Z2ENN5_9TELE</name>
<comment type="caution">
    <text evidence="2">The sequence shown here is derived from an EMBL/GenBank/DDBJ whole genome shotgun (WGS) entry which is preliminary data.</text>
</comment>
<organism evidence="2 3">
    <name type="scientific">Liparis tanakae</name>
    <name type="common">Tanaka's snailfish</name>
    <dbReference type="NCBI Taxonomy" id="230148"/>
    <lineage>
        <taxon>Eukaryota</taxon>
        <taxon>Metazoa</taxon>
        <taxon>Chordata</taxon>
        <taxon>Craniata</taxon>
        <taxon>Vertebrata</taxon>
        <taxon>Euteleostomi</taxon>
        <taxon>Actinopterygii</taxon>
        <taxon>Neopterygii</taxon>
        <taxon>Teleostei</taxon>
        <taxon>Neoteleostei</taxon>
        <taxon>Acanthomorphata</taxon>
        <taxon>Eupercaria</taxon>
        <taxon>Perciformes</taxon>
        <taxon>Cottioidei</taxon>
        <taxon>Cottales</taxon>
        <taxon>Liparidae</taxon>
        <taxon>Liparis</taxon>
    </lineage>
</organism>
<evidence type="ECO:0000256" key="1">
    <source>
        <dbReference type="SAM" id="MobiDB-lite"/>
    </source>
</evidence>
<feature type="region of interest" description="Disordered" evidence="1">
    <location>
        <begin position="1"/>
        <end position="84"/>
    </location>
</feature>
<protein>
    <submittedName>
        <fullName evidence="2">Uncharacterized protein</fullName>
    </submittedName>
</protein>
<proteinExistence type="predicted"/>
<dbReference type="AlphaFoldDB" id="A0A4Z2ENN5"/>
<gene>
    <name evidence="2" type="ORF">EYF80_059445</name>
</gene>
<accession>A0A4Z2ENN5</accession>
<dbReference type="Proteomes" id="UP000314294">
    <property type="component" value="Unassembled WGS sequence"/>
</dbReference>
<keyword evidence="3" id="KW-1185">Reference proteome</keyword>
<sequence length="84" mass="9034">MRGKRSVSDIDFQSGSSQSSDCFSADGFLFNRTTDGAAQSLREAAPPPLAPPGRGYRSRDEPTSVKLHEEDGETGRRNDVATGM</sequence>
<feature type="compositionally biased region" description="Low complexity" evidence="1">
    <location>
        <begin position="9"/>
        <end position="27"/>
    </location>
</feature>
<evidence type="ECO:0000313" key="2">
    <source>
        <dbReference type="EMBL" id="TNN30403.1"/>
    </source>
</evidence>
<dbReference type="EMBL" id="SRLO01004525">
    <property type="protein sequence ID" value="TNN30403.1"/>
    <property type="molecule type" value="Genomic_DNA"/>
</dbReference>
<reference evidence="2 3" key="1">
    <citation type="submission" date="2019-03" db="EMBL/GenBank/DDBJ databases">
        <title>First draft genome of Liparis tanakae, snailfish: a comprehensive survey of snailfish specific genes.</title>
        <authorList>
            <person name="Kim W."/>
            <person name="Song I."/>
            <person name="Jeong J.-H."/>
            <person name="Kim D."/>
            <person name="Kim S."/>
            <person name="Ryu S."/>
            <person name="Song J.Y."/>
            <person name="Lee S.K."/>
        </authorList>
    </citation>
    <scope>NUCLEOTIDE SEQUENCE [LARGE SCALE GENOMIC DNA]</scope>
    <source>
        <tissue evidence="2">Muscle</tissue>
    </source>
</reference>